<dbReference type="InterPro" id="IPR011990">
    <property type="entry name" value="TPR-like_helical_dom_sf"/>
</dbReference>
<accession>A0A7W6J3Y7</accession>
<dbReference type="InterPro" id="IPR036779">
    <property type="entry name" value="LysM_dom_sf"/>
</dbReference>
<dbReference type="Pfam" id="PF13432">
    <property type="entry name" value="TPR_16"/>
    <property type="match status" value="1"/>
</dbReference>
<organism evidence="7 8">
    <name type="scientific">Gellertiella hungarica</name>
    <dbReference type="NCBI Taxonomy" id="1572859"/>
    <lineage>
        <taxon>Bacteria</taxon>
        <taxon>Pseudomonadati</taxon>
        <taxon>Pseudomonadota</taxon>
        <taxon>Alphaproteobacteria</taxon>
        <taxon>Hyphomicrobiales</taxon>
        <taxon>Rhizobiaceae</taxon>
        <taxon>Gellertiella</taxon>
    </lineage>
</organism>
<keyword evidence="1" id="KW-0677">Repeat</keyword>
<evidence type="ECO:0000256" key="1">
    <source>
        <dbReference type="ARBA" id="ARBA00022737"/>
    </source>
</evidence>
<feature type="repeat" description="TPR" evidence="3">
    <location>
        <begin position="537"/>
        <end position="570"/>
    </location>
</feature>
<comment type="caution">
    <text evidence="7">The sequence shown here is derived from an EMBL/GenBank/DDBJ whole genome shotgun (WGS) entry which is preliminary data.</text>
</comment>
<evidence type="ECO:0000256" key="3">
    <source>
        <dbReference type="PROSITE-ProRule" id="PRU00339"/>
    </source>
</evidence>
<proteinExistence type="predicted"/>
<dbReference type="PROSITE" id="PS50005">
    <property type="entry name" value="TPR"/>
    <property type="match status" value="3"/>
</dbReference>
<dbReference type="InterPro" id="IPR018392">
    <property type="entry name" value="LysM"/>
</dbReference>
<dbReference type="AlphaFoldDB" id="A0A7W6J3Y7"/>
<dbReference type="PANTHER" id="PTHR45586">
    <property type="entry name" value="TPR REPEAT-CONTAINING PROTEIN PA4667"/>
    <property type="match status" value="1"/>
</dbReference>
<dbReference type="SUPFAM" id="SSF48452">
    <property type="entry name" value="TPR-like"/>
    <property type="match status" value="2"/>
</dbReference>
<reference evidence="7 8" key="1">
    <citation type="submission" date="2020-08" db="EMBL/GenBank/DDBJ databases">
        <title>Genomic Encyclopedia of Type Strains, Phase IV (KMG-IV): sequencing the most valuable type-strain genomes for metagenomic binning, comparative biology and taxonomic classification.</title>
        <authorList>
            <person name="Goeker M."/>
        </authorList>
    </citation>
    <scope>NUCLEOTIDE SEQUENCE [LARGE SCALE GENOMIC DNA]</scope>
    <source>
        <strain evidence="7 8">DSM 29853</strain>
    </source>
</reference>
<feature type="domain" description="LysM" evidence="6">
    <location>
        <begin position="650"/>
        <end position="699"/>
    </location>
</feature>
<keyword evidence="5" id="KW-0732">Signal</keyword>
<feature type="chain" id="PRO_5030959778" evidence="5">
    <location>
        <begin position="22"/>
        <end position="704"/>
    </location>
</feature>
<dbReference type="PANTHER" id="PTHR45586:SF1">
    <property type="entry name" value="LIPOPOLYSACCHARIDE ASSEMBLY PROTEIN B"/>
    <property type="match status" value="1"/>
</dbReference>
<dbReference type="InterPro" id="IPR019734">
    <property type="entry name" value="TPR_rpt"/>
</dbReference>
<dbReference type="SMART" id="SM00257">
    <property type="entry name" value="LysM"/>
    <property type="match status" value="1"/>
</dbReference>
<dbReference type="SUPFAM" id="SSF54106">
    <property type="entry name" value="LysM domain"/>
    <property type="match status" value="1"/>
</dbReference>
<dbReference type="EMBL" id="JACIEZ010000002">
    <property type="protein sequence ID" value="MBB4064354.1"/>
    <property type="molecule type" value="Genomic_DNA"/>
</dbReference>
<dbReference type="Pfam" id="PF13414">
    <property type="entry name" value="TPR_11"/>
    <property type="match status" value="1"/>
</dbReference>
<dbReference type="SMART" id="SM00028">
    <property type="entry name" value="TPR"/>
    <property type="match status" value="8"/>
</dbReference>
<feature type="signal peptide" evidence="5">
    <location>
        <begin position="1"/>
        <end position="21"/>
    </location>
</feature>
<evidence type="ECO:0000256" key="2">
    <source>
        <dbReference type="ARBA" id="ARBA00022803"/>
    </source>
</evidence>
<dbReference type="Proteomes" id="UP000528286">
    <property type="component" value="Unassembled WGS sequence"/>
</dbReference>
<keyword evidence="2 3" id="KW-0802">TPR repeat</keyword>
<protein>
    <submittedName>
        <fullName evidence="7">Tetratricopeptide (TPR) repeat protein</fullName>
    </submittedName>
</protein>
<sequence>MKGHFMRQSLALRFLSSVAMAAMLLAGATPAWSAGDAKQPAPAEESFNADGVSSFAGAFLAARTADVDRDYRNAIPLYRKALELEPDNTEIRERLMIASFLSGDFDGGVKLAEQLRSDVAVERITVIARGLDAIKRGDYAKADSILKYEGPNDLERLMTSLLLAWSRFGAGQKDEALKMVTDLKGPEWFAIFRNYHAGALAAAAGNTEKARALLKTAVIDKDGGSTAPDTYIRAVMALARLEAREGNLQKALDTIATGDQLINNYAPLKALADELKKGGKPEQQVRTAAQGAAAVLFSIGGALNRQGADEAVSLYLNIAHALDPDSADTLVLLGGLAEAANQPERAIEFYRKVPSSSPLRRISELQLGLALASTGKMDDARKHLQALIASDPKDLRSYLAYGSILSDAKDYREMARNYDQAIASLGARREKSHWSLYFQRGIAYERLKEWDKAEPNFKTALELNPDQPQVLNYLGYSWVDMNRNLKEGMDMIRRAVELRPDDGYIVDSLGWAYYRLGQFQDAVEELERAAELKAGDATINDHLGDAYWRVGRTREAVFQWQRALVMKPEEAEIPKINAKIKNGLPPLEPQKKVENTETKAPAPAGQTEAAAPAAPAAPKSEPAATTTAPAPDAPAAPAATAEGAAATATTDYTVANGDSVWKIAARLLGDWKRGEEIIRLNPALQKNPDRLKVGQVLKIPAKTN</sequence>
<dbReference type="Pfam" id="PF01476">
    <property type="entry name" value="LysM"/>
    <property type="match status" value="1"/>
</dbReference>
<evidence type="ECO:0000259" key="6">
    <source>
        <dbReference type="PROSITE" id="PS51782"/>
    </source>
</evidence>
<evidence type="ECO:0000313" key="8">
    <source>
        <dbReference type="Proteomes" id="UP000528286"/>
    </source>
</evidence>
<feature type="repeat" description="TPR" evidence="3">
    <location>
        <begin position="434"/>
        <end position="467"/>
    </location>
</feature>
<feature type="compositionally biased region" description="Low complexity" evidence="4">
    <location>
        <begin position="600"/>
        <end position="642"/>
    </location>
</feature>
<dbReference type="PROSITE" id="PS51782">
    <property type="entry name" value="LYSM"/>
    <property type="match status" value="1"/>
</dbReference>
<evidence type="ECO:0000256" key="4">
    <source>
        <dbReference type="SAM" id="MobiDB-lite"/>
    </source>
</evidence>
<dbReference type="Gene3D" id="3.10.350.10">
    <property type="entry name" value="LysM domain"/>
    <property type="match status" value="1"/>
</dbReference>
<dbReference type="InterPro" id="IPR051012">
    <property type="entry name" value="CellSynth/LPSAsmb/PSIAsmb"/>
</dbReference>
<dbReference type="PROSITE" id="PS50293">
    <property type="entry name" value="TPR_REGION"/>
    <property type="match status" value="1"/>
</dbReference>
<gene>
    <name evidence="7" type="ORF">GGR23_001531</name>
</gene>
<evidence type="ECO:0000313" key="7">
    <source>
        <dbReference type="EMBL" id="MBB4064354.1"/>
    </source>
</evidence>
<feature type="repeat" description="TPR" evidence="3">
    <location>
        <begin position="503"/>
        <end position="536"/>
    </location>
</feature>
<dbReference type="CDD" id="cd00118">
    <property type="entry name" value="LysM"/>
    <property type="match status" value="1"/>
</dbReference>
<dbReference type="Pfam" id="PF00515">
    <property type="entry name" value="TPR_1"/>
    <property type="match status" value="1"/>
</dbReference>
<feature type="region of interest" description="Disordered" evidence="4">
    <location>
        <begin position="581"/>
        <end position="642"/>
    </location>
</feature>
<name>A0A7W6J3Y7_9HYPH</name>
<keyword evidence="8" id="KW-1185">Reference proteome</keyword>
<evidence type="ECO:0000256" key="5">
    <source>
        <dbReference type="SAM" id="SignalP"/>
    </source>
</evidence>
<dbReference type="Gene3D" id="1.25.40.10">
    <property type="entry name" value="Tetratricopeptide repeat domain"/>
    <property type="match status" value="4"/>
</dbReference>